<evidence type="ECO:0000313" key="2">
    <source>
        <dbReference type="EMBL" id="VDM80248.1"/>
    </source>
</evidence>
<evidence type="ECO:0000313" key="3">
    <source>
        <dbReference type="Proteomes" id="UP000270094"/>
    </source>
</evidence>
<feature type="region of interest" description="Disordered" evidence="1">
    <location>
        <begin position="1"/>
        <end position="29"/>
    </location>
</feature>
<proteinExistence type="predicted"/>
<dbReference type="EMBL" id="UYYB01107894">
    <property type="protein sequence ID" value="VDM80248.1"/>
    <property type="molecule type" value="Genomic_DNA"/>
</dbReference>
<gene>
    <name evidence="2" type="ORF">SVUK_LOCUS15246</name>
</gene>
<evidence type="ECO:0000256" key="1">
    <source>
        <dbReference type="SAM" id="MobiDB-lite"/>
    </source>
</evidence>
<dbReference type="Proteomes" id="UP000270094">
    <property type="component" value="Unassembled WGS sequence"/>
</dbReference>
<dbReference type="AlphaFoldDB" id="A0A3P7LM22"/>
<reference evidence="2 3" key="1">
    <citation type="submission" date="2018-11" db="EMBL/GenBank/DDBJ databases">
        <authorList>
            <consortium name="Pathogen Informatics"/>
        </authorList>
    </citation>
    <scope>NUCLEOTIDE SEQUENCE [LARGE SCALE GENOMIC DNA]</scope>
</reference>
<sequence>MVEVKDEPVEEVEDVKPINENQALARDENAGLNKDVENIALKNDEEELFDNVR</sequence>
<protein>
    <submittedName>
        <fullName evidence="2">Uncharacterized protein</fullName>
    </submittedName>
</protein>
<keyword evidence="3" id="KW-1185">Reference proteome</keyword>
<organism evidence="2 3">
    <name type="scientific">Strongylus vulgaris</name>
    <name type="common">Blood worm</name>
    <dbReference type="NCBI Taxonomy" id="40348"/>
    <lineage>
        <taxon>Eukaryota</taxon>
        <taxon>Metazoa</taxon>
        <taxon>Ecdysozoa</taxon>
        <taxon>Nematoda</taxon>
        <taxon>Chromadorea</taxon>
        <taxon>Rhabditida</taxon>
        <taxon>Rhabditina</taxon>
        <taxon>Rhabditomorpha</taxon>
        <taxon>Strongyloidea</taxon>
        <taxon>Strongylidae</taxon>
        <taxon>Strongylus</taxon>
    </lineage>
</organism>
<accession>A0A3P7LM22</accession>
<name>A0A3P7LM22_STRVU</name>